<dbReference type="GO" id="GO:0005524">
    <property type="term" value="F:ATP binding"/>
    <property type="evidence" value="ECO:0007669"/>
    <property type="project" value="UniProtKB-KW"/>
</dbReference>
<comment type="subcellular location">
    <subcellularLocation>
        <location evidence="1">Nucleus</location>
    </subcellularLocation>
</comment>
<keyword evidence="2" id="KW-0235">DNA replication</keyword>
<evidence type="ECO:0000256" key="3">
    <source>
        <dbReference type="ARBA" id="ARBA00022741"/>
    </source>
</evidence>
<dbReference type="Gene3D" id="1.10.8.60">
    <property type="match status" value="1"/>
</dbReference>
<organism evidence="11 12">
    <name type="scientific">Phanerochaete sordida</name>
    <dbReference type="NCBI Taxonomy" id="48140"/>
    <lineage>
        <taxon>Eukaryota</taxon>
        <taxon>Fungi</taxon>
        <taxon>Dikarya</taxon>
        <taxon>Basidiomycota</taxon>
        <taxon>Agaricomycotina</taxon>
        <taxon>Agaricomycetes</taxon>
        <taxon>Polyporales</taxon>
        <taxon>Phanerochaetaceae</taxon>
        <taxon>Phanerochaete</taxon>
    </lineage>
</organism>
<feature type="domain" description="AAA+ ATPase" evidence="10">
    <location>
        <begin position="275"/>
        <end position="417"/>
    </location>
</feature>
<evidence type="ECO:0000256" key="6">
    <source>
        <dbReference type="ARBA" id="ARBA00023242"/>
    </source>
</evidence>
<dbReference type="Proteomes" id="UP000703269">
    <property type="component" value="Unassembled WGS sequence"/>
</dbReference>
<comment type="similarity">
    <text evidence="8">Belongs to the activator 1 small subunits family. CTF18 subfamily.</text>
</comment>
<dbReference type="InterPro" id="IPR053016">
    <property type="entry name" value="CTF18-RFC_complex"/>
</dbReference>
<keyword evidence="4" id="KW-0067">ATP-binding</keyword>
<evidence type="ECO:0000256" key="1">
    <source>
        <dbReference type="ARBA" id="ARBA00004123"/>
    </source>
</evidence>
<evidence type="ECO:0000313" key="12">
    <source>
        <dbReference type="Proteomes" id="UP000703269"/>
    </source>
</evidence>
<feature type="region of interest" description="Disordered" evidence="9">
    <location>
        <begin position="1"/>
        <end position="26"/>
    </location>
</feature>
<evidence type="ECO:0000256" key="5">
    <source>
        <dbReference type="ARBA" id="ARBA00023125"/>
    </source>
</evidence>
<dbReference type="InterPro" id="IPR047854">
    <property type="entry name" value="RFC_lid"/>
</dbReference>
<feature type="region of interest" description="Disordered" evidence="9">
    <location>
        <begin position="811"/>
        <end position="844"/>
    </location>
</feature>
<comment type="caution">
    <text evidence="11">The sequence shown here is derived from an EMBL/GenBank/DDBJ whole genome shotgun (WGS) entry which is preliminary data.</text>
</comment>
<dbReference type="GO" id="GO:0006260">
    <property type="term" value="P:DNA replication"/>
    <property type="evidence" value="ECO:0007669"/>
    <property type="project" value="UniProtKB-KW"/>
</dbReference>
<dbReference type="SMART" id="SM00382">
    <property type="entry name" value="AAA"/>
    <property type="match status" value="1"/>
</dbReference>
<evidence type="ECO:0000256" key="7">
    <source>
        <dbReference type="ARBA" id="ARBA00023306"/>
    </source>
</evidence>
<keyword evidence="6" id="KW-0539">Nucleus</keyword>
<reference evidence="11 12" key="1">
    <citation type="submission" date="2021-08" db="EMBL/GenBank/DDBJ databases">
        <title>Draft Genome Sequence of Phanerochaete sordida strain YK-624.</title>
        <authorList>
            <person name="Mori T."/>
            <person name="Dohra H."/>
            <person name="Suzuki T."/>
            <person name="Kawagishi H."/>
            <person name="Hirai H."/>
        </authorList>
    </citation>
    <scope>NUCLEOTIDE SEQUENCE [LARGE SCALE GENOMIC DNA]</scope>
    <source>
        <strain evidence="11 12">YK-624</strain>
    </source>
</reference>
<keyword evidence="12" id="KW-1185">Reference proteome</keyword>
<keyword evidence="7" id="KW-0131">Cell cycle</keyword>
<evidence type="ECO:0000256" key="9">
    <source>
        <dbReference type="SAM" id="MobiDB-lite"/>
    </source>
</evidence>
<dbReference type="GO" id="GO:0005634">
    <property type="term" value="C:nucleus"/>
    <property type="evidence" value="ECO:0007669"/>
    <property type="project" value="UniProtKB-SubCell"/>
</dbReference>
<evidence type="ECO:0000256" key="2">
    <source>
        <dbReference type="ARBA" id="ARBA00022705"/>
    </source>
</evidence>
<proteinExistence type="inferred from homology"/>
<evidence type="ECO:0000256" key="8">
    <source>
        <dbReference type="ARBA" id="ARBA00043975"/>
    </source>
</evidence>
<dbReference type="PANTHER" id="PTHR46765">
    <property type="entry name" value="P-LOOP CONTAINING NUCLEOSIDE TRIPHOSPHATE HYDROLASES SUPERFAMILY PROTEIN"/>
    <property type="match status" value="1"/>
</dbReference>
<feature type="compositionally biased region" description="Polar residues" evidence="9">
    <location>
        <begin position="92"/>
        <end position="104"/>
    </location>
</feature>
<keyword evidence="3" id="KW-0547">Nucleotide-binding</keyword>
<sequence>MDASIQFAFGEPSALLGGSSGPLDEPMEAEEFIPEFKQAENGLLVEREETAQEELLRITQDEEMIDFGESTLLNESSIFESDSTIRVDTESQPHTNPSANSQSQDDPELPDVRDLLQPYKKTTPAPEAANPPSALPSYRSPFSIRATTFDGRSVYIRKKPKKFSMPSTSASRRERVAGLLDIPIHRLMDEISLNEARRISREESQPEVEASQSTESALWVDRYRPQRYIDLLGDDRLHRDVMSWVKEWDYCVFGKKKGKKRARDEENLDEYHRPKEKILLISGPPGLGKTTLAHIVAKQAGYNIFEVNASDARSAQIVDERIRPALESGATVGSSKPTLLVVDEIDGATGGTDSSAGFIQKLVQLTYDRPKKKVKRGEPQTHRPLLRPIVCICNDLYASALVKLRPIARIVRFNRPNDYRLVNRLREICEIEGLRAQSRALTTLVGLAQGDLRGCLNTLQLIKARNEEVTEAVVRGATAGMKESEVSQTAVLNDLFAPLSHRRAKELGLGEEDLARYVNRLSHTVEASGATDRIATGCFEHYATLRRHDASFARYLSAGEWLTTYDVFSGEMRAEREYALLQYLPYLLVPFYPLFQERGLPKVERPTADWENFKQKRVNEEVYKSLSKCLLTAGTRHGGAFRHFAIDGVLQLEFAPMINRIISPPLRPVNKQVVKPEERATLTRLVDIMVALELRFVQERAEDGQLMYRLDPPVDAFVTYDGKRAADITVSRYATRHLVAAEIDAQLITKQAEAMDRPKAIAHAFFGDGDPDEPVGGEGKLMAADPIARATKRARHEQVLEEKVPTDFFGRPILAKKTSANKPASRSAKPPPPPKPAVSYRFNEGNSAAVRKPVKVSAFL</sequence>
<evidence type="ECO:0000313" key="11">
    <source>
        <dbReference type="EMBL" id="GJE96897.1"/>
    </source>
</evidence>
<gene>
    <name evidence="11" type="ORF">PsYK624_131050</name>
</gene>
<dbReference type="GO" id="GO:0003677">
    <property type="term" value="F:DNA binding"/>
    <property type="evidence" value="ECO:0007669"/>
    <property type="project" value="UniProtKB-KW"/>
</dbReference>
<dbReference type="InterPro" id="IPR003959">
    <property type="entry name" value="ATPase_AAA_core"/>
</dbReference>
<dbReference type="AlphaFoldDB" id="A0A9P3LK51"/>
<keyword evidence="5" id="KW-0238">DNA-binding</keyword>
<evidence type="ECO:0000259" key="10">
    <source>
        <dbReference type="SMART" id="SM00382"/>
    </source>
</evidence>
<dbReference type="GO" id="GO:0016887">
    <property type="term" value="F:ATP hydrolysis activity"/>
    <property type="evidence" value="ECO:0007669"/>
    <property type="project" value="InterPro"/>
</dbReference>
<dbReference type="InterPro" id="IPR003593">
    <property type="entry name" value="AAA+_ATPase"/>
</dbReference>
<dbReference type="SUPFAM" id="SSF52540">
    <property type="entry name" value="P-loop containing nucleoside triphosphate hydrolases"/>
    <property type="match status" value="1"/>
</dbReference>
<dbReference type="PANTHER" id="PTHR46765:SF1">
    <property type="entry name" value="P-LOOP CONTAINING NUCLEOSIDE TRIPHOSPHATE HYDROLASES SUPERFAMILY PROTEIN"/>
    <property type="match status" value="1"/>
</dbReference>
<keyword evidence="11" id="KW-0378">Hydrolase</keyword>
<dbReference type="Pfam" id="PF00004">
    <property type="entry name" value="AAA"/>
    <property type="match status" value="1"/>
</dbReference>
<evidence type="ECO:0000256" key="4">
    <source>
        <dbReference type="ARBA" id="ARBA00022840"/>
    </source>
</evidence>
<dbReference type="Gene3D" id="3.40.50.300">
    <property type="entry name" value="P-loop containing nucleotide triphosphate hydrolases"/>
    <property type="match status" value="1"/>
</dbReference>
<dbReference type="CDD" id="cd00009">
    <property type="entry name" value="AAA"/>
    <property type="match status" value="1"/>
</dbReference>
<dbReference type="EMBL" id="BPQB01000065">
    <property type="protein sequence ID" value="GJE96897.1"/>
    <property type="molecule type" value="Genomic_DNA"/>
</dbReference>
<protein>
    <submittedName>
        <fullName evidence="11">P-loop containing nucleoside triphosphate hydrolase protein</fullName>
    </submittedName>
</protein>
<dbReference type="CDD" id="cd18140">
    <property type="entry name" value="HLD_clamp_RFC"/>
    <property type="match status" value="1"/>
</dbReference>
<dbReference type="OrthoDB" id="2195431at2759"/>
<feature type="region of interest" description="Disordered" evidence="9">
    <location>
        <begin position="87"/>
        <end position="111"/>
    </location>
</feature>
<name>A0A9P3LK51_9APHY</name>
<dbReference type="InterPro" id="IPR027417">
    <property type="entry name" value="P-loop_NTPase"/>
</dbReference>
<accession>A0A9P3LK51</accession>